<feature type="compositionally biased region" description="Polar residues" evidence="1">
    <location>
        <begin position="1"/>
        <end position="10"/>
    </location>
</feature>
<evidence type="ECO:0000313" key="3">
    <source>
        <dbReference type="EMBL" id="CAD9578231.1"/>
    </source>
</evidence>
<name>A0A7S2KKE0_BIGNA</name>
<dbReference type="PROSITE" id="PS00463">
    <property type="entry name" value="ZN2_CY6_FUNGAL_1"/>
    <property type="match status" value="1"/>
</dbReference>
<reference evidence="3" key="1">
    <citation type="submission" date="2021-01" db="EMBL/GenBank/DDBJ databases">
        <authorList>
            <person name="Corre E."/>
            <person name="Pelletier E."/>
            <person name="Niang G."/>
            <person name="Scheremetjew M."/>
            <person name="Finn R."/>
            <person name="Kale V."/>
            <person name="Holt S."/>
            <person name="Cochrane G."/>
            <person name="Meng A."/>
            <person name="Brown T."/>
            <person name="Cohen L."/>
        </authorList>
    </citation>
    <scope>NUCLEOTIDE SEQUENCE</scope>
    <source>
        <strain evidence="3">CCMP1258.1</strain>
    </source>
</reference>
<dbReference type="CDD" id="cd00067">
    <property type="entry name" value="GAL4"/>
    <property type="match status" value="1"/>
</dbReference>
<sequence length="387" mass="43810">MNKMRSQVPNLSPLPPLGDDGENCREVIFSGEEGNQPSFEGNWFCNGENERMFLPTAGGADGEVAPDGVLGSNIFPSTMRYENTEKNQLEHPLDGNFLLDGQPLLPILPEKDDYESDDCLFGLEERTPIHEVVEQITASPPPNISKEGLDINNGPETPSSDDFLSLGLDIKNRPETLSSDDFLSLGMDIKKEPETPSLDDLMNINSETLPQISRSLSKPLKCQPRKQTAVKIRKKACSMCRSSKTKCEGPRPCRRCVKLGRPEMCTPQITLPTEMNESKKRALVTRKRQRETEMHTLEYDPYVCFAAGLVYKNNIDLMNADGFSVQINLKSSRKRLKDEESLYKGQQCYRNSWCVRQFRHCGHCKPSQSLQNPKKRKMTKSKEFRKQ</sequence>
<organism evidence="3">
    <name type="scientific">Bigelowiella natans</name>
    <name type="common">Pedinomonas minutissima</name>
    <name type="synonym">Chlorarachnion sp. (strain CCMP621)</name>
    <dbReference type="NCBI Taxonomy" id="227086"/>
    <lineage>
        <taxon>Eukaryota</taxon>
        <taxon>Sar</taxon>
        <taxon>Rhizaria</taxon>
        <taxon>Cercozoa</taxon>
        <taxon>Chlorarachniophyceae</taxon>
        <taxon>Bigelowiella</taxon>
    </lineage>
</organism>
<dbReference type="GO" id="GO:0008270">
    <property type="term" value="F:zinc ion binding"/>
    <property type="evidence" value="ECO:0007669"/>
    <property type="project" value="InterPro"/>
</dbReference>
<evidence type="ECO:0000256" key="1">
    <source>
        <dbReference type="SAM" id="MobiDB-lite"/>
    </source>
</evidence>
<dbReference type="InterPro" id="IPR036864">
    <property type="entry name" value="Zn2-C6_fun-type_DNA-bd_sf"/>
</dbReference>
<dbReference type="PROSITE" id="PS50048">
    <property type="entry name" value="ZN2_CY6_FUNGAL_2"/>
    <property type="match status" value="1"/>
</dbReference>
<dbReference type="SUPFAM" id="SSF57701">
    <property type="entry name" value="Zn2/Cys6 DNA-binding domain"/>
    <property type="match status" value="1"/>
</dbReference>
<feature type="region of interest" description="Disordered" evidence="1">
    <location>
        <begin position="366"/>
        <end position="387"/>
    </location>
</feature>
<dbReference type="EMBL" id="HBHA01000907">
    <property type="protein sequence ID" value="CAD9578231.1"/>
    <property type="molecule type" value="Transcribed_RNA"/>
</dbReference>
<dbReference type="GO" id="GO:0000981">
    <property type="term" value="F:DNA-binding transcription factor activity, RNA polymerase II-specific"/>
    <property type="evidence" value="ECO:0007669"/>
    <property type="project" value="InterPro"/>
</dbReference>
<evidence type="ECO:0000259" key="2">
    <source>
        <dbReference type="PROSITE" id="PS50048"/>
    </source>
</evidence>
<dbReference type="Pfam" id="PF00172">
    <property type="entry name" value="Zn_clus"/>
    <property type="match status" value="1"/>
</dbReference>
<accession>A0A7S2KKE0</accession>
<dbReference type="Gene3D" id="4.10.240.10">
    <property type="entry name" value="Zn(2)-C6 fungal-type DNA-binding domain"/>
    <property type="match status" value="1"/>
</dbReference>
<feature type="region of interest" description="Disordered" evidence="1">
    <location>
        <begin position="1"/>
        <end position="22"/>
    </location>
</feature>
<dbReference type="InterPro" id="IPR001138">
    <property type="entry name" value="Zn2Cys6_DnaBD"/>
</dbReference>
<gene>
    <name evidence="3" type="ORF">BIGN1055_LOCUS586</name>
</gene>
<protein>
    <recommendedName>
        <fullName evidence="2">Zn(2)-C6 fungal-type domain-containing protein</fullName>
    </recommendedName>
</protein>
<proteinExistence type="predicted"/>
<feature type="domain" description="Zn(2)-C6 fungal-type" evidence="2">
    <location>
        <begin position="236"/>
        <end position="266"/>
    </location>
</feature>
<dbReference type="AlphaFoldDB" id="A0A7S2KKE0"/>